<reference evidence="6" key="1">
    <citation type="journal article" date="2013" name="Nat. Genet.">
        <title>The Capsella rubella genome and the genomic consequences of rapid mating system evolution.</title>
        <authorList>
            <person name="Slotte T."/>
            <person name="Hazzouri K.M."/>
            <person name="Agren J.A."/>
            <person name="Koenig D."/>
            <person name="Maumus F."/>
            <person name="Guo Y.L."/>
            <person name="Steige K."/>
            <person name="Platts A.E."/>
            <person name="Escobar J.S."/>
            <person name="Newman L.K."/>
            <person name="Wang W."/>
            <person name="Mandakova T."/>
            <person name="Vello E."/>
            <person name="Smith L.M."/>
            <person name="Henz S.R."/>
            <person name="Steffen J."/>
            <person name="Takuno S."/>
            <person name="Brandvain Y."/>
            <person name="Coop G."/>
            <person name="Andolfatto P."/>
            <person name="Hu T.T."/>
            <person name="Blanchette M."/>
            <person name="Clark R.M."/>
            <person name="Quesneville H."/>
            <person name="Nordborg M."/>
            <person name="Gaut B.S."/>
            <person name="Lysak M.A."/>
            <person name="Jenkins J."/>
            <person name="Grimwood J."/>
            <person name="Chapman J."/>
            <person name="Prochnik S."/>
            <person name="Shu S."/>
            <person name="Rokhsar D."/>
            <person name="Schmutz J."/>
            <person name="Weigel D."/>
            <person name="Wright S.I."/>
        </authorList>
    </citation>
    <scope>NUCLEOTIDE SEQUENCE [LARGE SCALE GENOMIC DNA]</scope>
    <source>
        <strain evidence="6">cv. Monte Gargano</strain>
    </source>
</reference>
<dbReference type="Pfam" id="PF03081">
    <property type="entry name" value="Exo70_C"/>
    <property type="match status" value="1"/>
</dbReference>
<protein>
    <recommendedName>
        <fullName evidence="3">Exocyst subunit Exo70 family protein</fullName>
    </recommendedName>
</protein>
<dbReference type="OrthoDB" id="1922221at2759"/>
<dbReference type="eggNOG" id="KOG2344">
    <property type="taxonomic scope" value="Eukaryota"/>
</dbReference>
<name>R0EVB0_9BRAS</name>
<keyword evidence="2 3" id="KW-0813">Transport</keyword>
<dbReference type="STRING" id="81985.R0EVB0"/>
<evidence type="ECO:0000313" key="6">
    <source>
        <dbReference type="Proteomes" id="UP000029121"/>
    </source>
</evidence>
<dbReference type="Gene3D" id="1.20.1280.170">
    <property type="entry name" value="Exocyst complex component Exo70"/>
    <property type="match status" value="1"/>
</dbReference>
<dbReference type="InterPro" id="IPR046364">
    <property type="entry name" value="Exo70_C"/>
</dbReference>
<dbReference type="InterPro" id="IPR016159">
    <property type="entry name" value="Cullin_repeat-like_dom_sf"/>
</dbReference>
<dbReference type="GO" id="GO:0005546">
    <property type="term" value="F:phosphatidylinositol-4,5-bisphosphate binding"/>
    <property type="evidence" value="ECO:0007669"/>
    <property type="project" value="InterPro"/>
</dbReference>
<dbReference type="InterPro" id="IPR004140">
    <property type="entry name" value="Exo70"/>
</dbReference>
<dbReference type="GO" id="GO:0000145">
    <property type="term" value="C:exocyst"/>
    <property type="evidence" value="ECO:0007669"/>
    <property type="project" value="InterPro"/>
</dbReference>
<dbReference type="Proteomes" id="UP000029121">
    <property type="component" value="Unassembled WGS sequence"/>
</dbReference>
<dbReference type="PANTHER" id="PTHR12542">
    <property type="entry name" value="EXOCYST COMPLEX PROTEIN EXO70"/>
    <property type="match status" value="1"/>
</dbReference>
<dbReference type="GO" id="GO:0006887">
    <property type="term" value="P:exocytosis"/>
    <property type="evidence" value="ECO:0007669"/>
    <property type="project" value="UniProtKB-KW"/>
</dbReference>
<keyword evidence="3" id="KW-0268">Exocytosis</keyword>
<keyword evidence="3" id="KW-0653">Protein transport</keyword>
<accession>R0EVB0</accession>
<evidence type="ECO:0000259" key="4">
    <source>
        <dbReference type="Pfam" id="PF03081"/>
    </source>
</evidence>
<dbReference type="PANTHER" id="PTHR12542:SF92">
    <property type="entry name" value="EXOCYST COMPLEX COMPONENT EXO70E2"/>
    <property type="match status" value="1"/>
</dbReference>
<comment type="similarity">
    <text evidence="1 3">Belongs to the EXO70 family.</text>
</comment>
<dbReference type="Pfam" id="PF20669">
    <property type="entry name" value="Exo70_N"/>
    <property type="match status" value="1"/>
</dbReference>
<dbReference type="SUPFAM" id="SSF74788">
    <property type="entry name" value="Cullin repeat-like"/>
    <property type="match status" value="1"/>
</dbReference>
<evidence type="ECO:0000313" key="5">
    <source>
        <dbReference type="EMBL" id="EOA13067.1"/>
    </source>
</evidence>
<sequence length="643" mass="73868">MDEFESKLPVSGVKNHVFEACHHVVKALRASDNNLDANLRKLLSDLESHLSTFGIADTKVEDTGFSEIEVRFKESVKTILSWETNHSTILESGPSEADHFFQALYEVQTVVMGFKALPMKTNQKEKDVYNQATVALDIAMLRLEKELYDVLHQHKQCVQPEYLAVSSRRKDIVYDESFVSLDDVEVVVEASSHEDDEQISEFCNSDLIDPSVLPHIKAIANTMFACEYDQAFCEAFISVQREALDEYMVTLDMERFSCVDVLTMEWNDLKLNGAMREWTRVVKNISHVYLPSEKQLCEQILGDFESVSSACFIEISKDTVLSLLNFGEAVALRPCQPEMLERFLSMYEVSAEILLDVDNLFLDESGSFLRMAFHELSKHLADHTTATFLKFKNAIALNESAHPFPGGGVHHLTRYVMNYLKLLPQYADTINSLLENINVDDSIPEKTGQDVLPLTFSPMARHLRSIVTTLESNLERKAQLYADESLKSIFLMNNFRYIVQKVKGSELRHLFGDEWIRKHIARYQRDVTNYERSTWSSILALLTDNNNNSVKTLRDRCRLFSLAFDDVYKKQTRWLVPDPELRDDLHISTSVKVVQSYRGFLGRNATRIGEKHIRYTCEDIENLLLDLFECLPSSRSLRSSRRR</sequence>
<evidence type="ECO:0000256" key="2">
    <source>
        <dbReference type="ARBA" id="ARBA00022448"/>
    </source>
</evidence>
<dbReference type="EMBL" id="KB870812">
    <property type="protein sequence ID" value="EOA13067.1"/>
    <property type="molecule type" value="Genomic_DNA"/>
</dbReference>
<dbReference type="AlphaFoldDB" id="R0EVB0"/>
<gene>
    <name evidence="5" type="ORF">CARUB_v10026067mg</name>
</gene>
<evidence type="ECO:0000256" key="3">
    <source>
        <dbReference type="RuleBase" id="RU365026"/>
    </source>
</evidence>
<keyword evidence="6" id="KW-1185">Reference proteome</keyword>
<evidence type="ECO:0000256" key="1">
    <source>
        <dbReference type="ARBA" id="ARBA00006756"/>
    </source>
</evidence>
<proteinExistence type="inferred from homology"/>
<dbReference type="KEGG" id="crb:17874885"/>
<dbReference type="GO" id="GO:0015031">
    <property type="term" value="P:protein transport"/>
    <property type="evidence" value="ECO:0007669"/>
    <property type="project" value="UniProtKB-KW"/>
</dbReference>
<comment type="function">
    <text evidence="3">Component of the exocyst complex.</text>
</comment>
<feature type="domain" description="Exocyst complex subunit Exo70 C-terminal" evidence="4">
    <location>
        <begin position="277"/>
        <end position="626"/>
    </location>
</feature>
<organism evidence="5 6">
    <name type="scientific">Capsella rubella</name>
    <dbReference type="NCBI Taxonomy" id="81985"/>
    <lineage>
        <taxon>Eukaryota</taxon>
        <taxon>Viridiplantae</taxon>
        <taxon>Streptophyta</taxon>
        <taxon>Embryophyta</taxon>
        <taxon>Tracheophyta</taxon>
        <taxon>Spermatophyta</taxon>
        <taxon>Magnoliopsida</taxon>
        <taxon>eudicotyledons</taxon>
        <taxon>Gunneridae</taxon>
        <taxon>Pentapetalae</taxon>
        <taxon>rosids</taxon>
        <taxon>malvids</taxon>
        <taxon>Brassicales</taxon>
        <taxon>Brassicaceae</taxon>
        <taxon>Camelineae</taxon>
        <taxon>Capsella</taxon>
    </lineage>
</organism>